<dbReference type="Proteomes" id="UP000660729">
    <property type="component" value="Unassembled WGS sequence"/>
</dbReference>
<dbReference type="EMBL" id="JABCIY010000193">
    <property type="protein sequence ID" value="KAF7189241.1"/>
    <property type="molecule type" value="Genomic_DNA"/>
</dbReference>
<feature type="region of interest" description="Disordered" evidence="1">
    <location>
        <begin position="165"/>
        <end position="185"/>
    </location>
</feature>
<sequence length="243" mass="27525">MDEQPRKLLPHRMLGALRRRFKTARTPQYRLPPELQSPNTSCPGGGRVLRLRRSAQALREALEGDTASFSIHGALERTLDVQLMHQQLRAMAPRTAAVNKEKKFLLPKFSFESTPSLPSQLDRMQQHQDEPPVYSHSRLPSYTSVDVTTSAYSHKYLELLAEHPALRPRTSGTEDTATPKKDIRRKPVPLTEPLLGALQEKLDNHILEHAYGRDPKILVPRDLYLNGLRRGGLEVNPVGSPRR</sequence>
<protein>
    <submittedName>
        <fullName evidence="2">Uncharacterized protein</fullName>
    </submittedName>
</protein>
<gene>
    <name evidence="2" type="ORF">HII31_09394</name>
</gene>
<comment type="caution">
    <text evidence="2">The sequence shown here is derived from an EMBL/GenBank/DDBJ whole genome shotgun (WGS) entry which is preliminary data.</text>
</comment>
<evidence type="ECO:0000313" key="3">
    <source>
        <dbReference type="Proteomes" id="UP000660729"/>
    </source>
</evidence>
<organism evidence="2 3">
    <name type="scientific">Pseudocercospora fuligena</name>
    <dbReference type="NCBI Taxonomy" id="685502"/>
    <lineage>
        <taxon>Eukaryota</taxon>
        <taxon>Fungi</taxon>
        <taxon>Dikarya</taxon>
        <taxon>Ascomycota</taxon>
        <taxon>Pezizomycotina</taxon>
        <taxon>Dothideomycetes</taxon>
        <taxon>Dothideomycetidae</taxon>
        <taxon>Mycosphaerellales</taxon>
        <taxon>Mycosphaerellaceae</taxon>
        <taxon>Pseudocercospora</taxon>
    </lineage>
</organism>
<evidence type="ECO:0000313" key="2">
    <source>
        <dbReference type="EMBL" id="KAF7189241.1"/>
    </source>
</evidence>
<proteinExistence type="predicted"/>
<accession>A0A8H6RAX9</accession>
<feature type="region of interest" description="Disordered" evidence="1">
    <location>
        <begin position="116"/>
        <end position="138"/>
    </location>
</feature>
<reference evidence="2" key="1">
    <citation type="submission" date="2020-04" db="EMBL/GenBank/DDBJ databases">
        <title>Draft genome resource of the tomato pathogen Pseudocercospora fuligena.</title>
        <authorList>
            <person name="Zaccaron A."/>
        </authorList>
    </citation>
    <scope>NUCLEOTIDE SEQUENCE</scope>
    <source>
        <strain evidence="2">PF001</strain>
    </source>
</reference>
<name>A0A8H6RAX9_9PEZI</name>
<dbReference type="OrthoDB" id="10357277at2759"/>
<keyword evidence="3" id="KW-1185">Reference proteome</keyword>
<dbReference type="AlphaFoldDB" id="A0A8H6RAX9"/>
<evidence type="ECO:0000256" key="1">
    <source>
        <dbReference type="SAM" id="MobiDB-lite"/>
    </source>
</evidence>